<dbReference type="InterPro" id="IPR001509">
    <property type="entry name" value="Epimerase_deHydtase"/>
</dbReference>
<organism evidence="4 5">
    <name type="scientific">Pseudopithomyces chartarum</name>
    <dbReference type="NCBI Taxonomy" id="1892770"/>
    <lineage>
        <taxon>Eukaryota</taxon>
        <taxon>Fungi</taxon>
        <taxon>Dikarya</taxon>
        <taxon>Ascomycota</taxon>
        <taxon>Pezizomycotina</taxon>
        <taxon>Dothideomycetes</taxon>
        <taxon>Pleosporomycetidae</taxon>
        <taxon>Pleosporales</taxon>
        <taxon>Massarineae</taxon>
        <taxon>Didymosphaeriaceae</taxon>
        <taxon>Pseudopithomyces</taxon>
    </lineage>
</organism>
<dbReference type="Gene3D" id="3.40.50.720">
    <property type="entry name" value="NAD(P)-binding Rossmann-like Domain"/>
    <property type="match status" value="1"/>
</dbReference>
<dbReference type="PANTHER" id="PTHR10366:SF579">
    <property type="entry name" value="3-BETA HYDROXYSTEROID DEHYDROGENASE_ISOMERASE FAMILY PROTEIN (AFU_ORTHOLOGUE AFUA_3G02250)"/>
    <property type="match status" value="1"/>
</dbReference>
<evidence type="ECO:0000256" key="1">
    <source>
        <dbReference type="ARBA" id="ARBA00023002"/>
    </source>
</evidence>
<dbReference type="PANTHER" id="PTHR10366">
    <property type="entry name" value="NAD DEPENDENT EPIMERASE/DEHYDRATASE"/>
    <property type="match status" value="1"/>
</dbReference>
<dbReference type="InterPro" id="IPR050425">
    <property type="entry name" value="NAD(P)_dehydrat-like"/>
</dbReference>
<comment type="caution">
    <text evidence="4">The sequence shown here is derived from an EMBL/GenBank/DDBJ whole genome shotgun (WGS) entry which is preliminary data.</text>
</comment>
<gene>
    <name evidence="4" type="ORF">GRF29_28g602175</name>
</gene>
<dbReference type="SUPFAM" id="SSF51735">
    <property type="entry name" value="NAD(P)-binding Rossmann-fold domains"/>
    <property type="match status" value="1"/>
</dbReference>
<accession>A0AAN6RJU7</accession>
<evidence type="ECO:0000256" key="2">
    <source>
        <dbReference type="ARBA" id="ARBA00023445"/>
    </source>
</evidence>
<keyword evidence="5" id="KW-1185">Reference proteome</keyword>
<evidence type="ECO:0000313" key="5">
    <source>
        <dbReference type="Proteomes" id="UP001280581"/>
    </source>
</evidence>
<sequence length="339" mass="37371">MTVTRYILVTGATGFIGAHVVDELLRRGHKVRAATRSLPKGQLLQNSRQQYASQLDIVQVPDFTASASFHEAVQGVDGIIHVASPFTYNTTNNEEELVKPAIAGVEAVLGAAEQENERGSKVKRVVITSSFAAVLDAGRKAPPRFTYTAEDWNPLSYEEVVAEGTSAVVAYRGSKKFAELAAWEYIKERKPSFDIVTLCPPMTFGPIAHPVEKLEDLNESNAMLWQVASGRAMPVARVPFWVDVRDLAVAHVEALFREEVGGKRYVVASPEKFSYGVVKKVVEEEFPWGKERVAKGEQEVDDSYDLDGGKAGEDLGVGYRSFRETVKDFVEQAVTMEGR</sequence>
<feature type="domain" description="NAD-dependent epimerase/dehydratase" evidence="3">
    <location>
        <begin position="7"/>
        <end position="268"/>
    </location>
</feature>
<dbReference type="CDD" id="cd05227">
    <property type="entry name" value="AR_SDR_e"/>
    <property type="match status" value="1"/>
</dbReference>
<dbReference type="GO" id="GO:0016616">
    <property type="term" value="F:oxidoreductase activity, acting on the CH-OH group of donors, NAD or NADP as acceptor"/>
    <property type="evidence" value="ECO:0007669"/>
    <property type="project" value="TreeGrafter"/>
</dbReference>
<keyword evidence="1" id="KW-0560">Oxidoreductase</keyword>
<dbReference type="InterPro" id="IPR036291">
    <property type="entry name" value="NAD(P)-bd_dom_sf"/>
</dbReference>
<dbReference type="Pfam" id="PF01370">
    <property type="entry name" value="Epimerase"/>
    <property type="match status" value="1"/>
</dbReference>
<dbReference type="Proteomes" id="UP001280581">
    <property type="component" value="Unassembled WGS sequence"/>
</dbReference>
<dbReference type="AlphaFoldDB" id="A0AAN6RJU7"/>
<comment type="similarity">
    <text evidence="2">Belongs to the NAD(P)-dependent epimerase/dehydratase family. Dihydroflavonol-4-reductase subfamily.</text>
</comment>
<protein>
    <recommendedName>
        <fullName evidence="3">NAD-dependent epimerase/dehydratase domain-containing protein</fullName>
    </recommendedName>
</protein>
<dbReference type="EMBL" id="WVTA01000004">
    <property type="protein sequence ID" value="KAK3213666.1"/>
    <property type="molecule type" value="Genomic_DNA"/>
</dbReference>
<name>A0AAN6RJU7_9PLEO</name>
<evidence type="ECO:0000313" key="4">
    <source>
        <dbReference type="EMBL" id="KAK3213666.1"/>
    </source>
</evidence>
<evidence type="ECO:0000259" key="3">
    <source>
        <dbReference type="Pfam" id="PF01370"/>
    </source>
</evidence>
<reference evidence="4 5" key="1">
    <citation type="submission" date="2021-02" db="EMBL/GenBank/DDBJ databases">
        <title>Genome assembly of Pseudopithomyces chartarum.</title>
        <authorList>
            <person name="Jauregui R."/>
            <person name="Singh J."/>
            <person name="Voisey C."/>
        </authorList>
    </citation>
    <scope>NUCLEOTIDE SEQUENCE [LARGE SCALE GENOMIC DNA]</scope>
    <source>
        <strain evidence="4 5">AGR01</strain>
    </source>
</reference>
<proteinExistence type="inferred from homology"/>